<dbReference type="AlphaFoldDB" id="Q73LL5"/>
<sequence>MHVEDCFLLSNARTTAIHGRANPARGEPRTRSE</sequence>
<evidence type="ECO:0000313" key="2">
    <source>
        <dbReference type="EMBL" id="AAS12362.1"/>
    </source>
</evidence>
<accession>Q73LL5</accession>
<dbReference type="PaxDb" id="243275-TDE_1847"/>
<dbReference type="EMBL" id="AE017226">
    <property type="protein sequence ID" value="AAS12362.1"/>
    <property type="molecule type" value="Genomic_DNA"/>
</dbReference>
<gene>
    <name evidence="2" type="ordered locus">TDE_1847</name>
</gene>
<dbReference type="HOGENOM" id="CLU_3384323_0_0_12"/>
<reference evidence="2 3" key="1">
    <citation type="journal article" date="2004" name="Proc. Natl. Acad. Sci. U.S.A.">
        <title>Comparison of the genome of the oral pathogen Treponema denticola with other spirochete genomes.</title>
        <authorList>
            <person name="Seshadri R."/>
            <person name="Myers G.S."/>
            <person name="Tettelin H."/>
            <person name="Eisen J.A."/>
            <person name="Heidelberg J.F."/>
            <person name="Dodson R.J."/>
            <person name="Davidsen T.M."/>
            <person name="DeBoy R.T."/>
            <person name="Fouts D.E."/>
            <person name="Haft D.H."/>
            <person name="Selengut J."/>
            <person name="Ren Q."/>
            <person name="Brinkac L.M."/>
            <person name="Madupu R."/>
            <person name="Kolonay J."/>
            <person name="Durkin S.A."/>
            <person name="Daugherty S.C."/>
            <person name="Shetty J."/>
            <person name="Shvartsbeyn A."/>
            <person name="Gebregeorgis E."/>
            <person name="Geer K."/>
            <person name="Tsegaye G."/>
            <person name="Malek J."/>
            <person name="Ayodeji B."/>
            <person name="Shatsman S."/>
            <person name="McLeod M.P."/>
            <person name="Smajs D."/>
            <person name="Howell J.K."/>
            <person name="Pal S."/>
            <person name="Amin A."/>
            <person name="Vashisth P."/>
            <person name="McNeill T.Z."/>
            <person name="Xiang Q."/>
            <person name="Sodergren E."/>
            <person name="Baca E."/>
            <person name="Weinstock G.M."/>
            <person name="Norris S.J."/>
            <person name="Fraser C.M."/>
            <person name="Paulsen I.T."/>
        </authorList>
    </citation>
    <scope>NUCLEOTIDE SEQUENCE [LARGE SCALE GENOMIC DNA]</scope>
    <source>
        <strain evidence="3">ATCC 35405 / DSM 14222 / CIP 103919 / JCM 8153 / KCTC 15104</strain>
    </source>
</reference>
<evidence type="ECO:0000256" key="1">
    <source>
        <dbReference type="SAM" id="MobiDB-lite"/>
    </source>
</evidence>
<keyword evidence="3" id="KW-1185">Reference proteome</keyword>
<dbReference type="KEGG" id="tde:TDE_1847"/>
<proteinExistence type="predicted"/>
<name>Q73LL5_TREDE</name>
<feature type="region of interest" description="Disordered" evidence="1">
    <location>
        <begin position="14"/>
        <end position="33"/>
    </location>
</feature>
<dbReference type="STRING" id="243275.TDE_1847"/>
<evidence type="ECO:0000313" key="3">
    <source>
        <dbReference type="Proteomes" id="UP000008212"/>
    </source>
</evidence>
<organism evidence="2 3">
    <name type="scientific">Treponema denticola (strain ATCC 35405 / DSM 14222 / CIP 103919 / JCM 8153 / KCTC 15104)</name>
    <dbReference type="NCBI Taxonomy" id="243275"/>
    <lineage>
        <taxon>Bacteria</taxon>
        <taxon>Pseudomonadati</taxon>
        <taxon>Spirochaetota</taxon>
        <taxon>Spirochaetia</taxon>
        <taxon>Spirochaetales</taxon>
        <taxon>Treponemataceae</taxon>
        <taxon>Treponema</taxon>
    </lineage>
</organism>
<dbReference type="Proteomes" id="UP000008212">
    <property type="component" value="Chromosome"/>
</dbReference>
<protein>
    <submittedName>
        <fullName evidence="2">Uncharacterized protein</fullName>
    </submittedName>
</protein>